<dbReference type="InterPro" id="IPR046947">
    <property type="entry name" value="LytR-like"/>
</dbReference>
<dbReference type="SMART" id="SM00850">
    <property type="entry name" value="LytTR"/>
    <property type="match status" value="1"/>
</dbReference>
<keyword evidence="1" id="KW-0597">Phosphoprotein</keyword>
<dbReference type="SMART" id="SM00448">
    <property type="entry name" value="REC"/>
    <property type="match status" value="1"/>
</dbReference>
<dbReference type="Proteomes" id="UP000679220">
    <property type="component" value="Unassembled WGS sequence"/>
</dbReference>
<dbReference type="Gene3D" id="2.40.50.1020">
    <property type="entry name" value="LytTr DNA-binding domain"/>
    <property type="match status" value="1"/>
</dbReference>
<dbReference type="PROSITE" id="PS50110">
    <property type="entry name" value="RESPONSE_REGULATORY"/>
    <property type="match status" value="1"/>
</dbReference>
<dbReference type="Gene3D" id="3.40.50.2300">
    <property type="match status" value="1"/>
</dbReference>
<reference evidence="4" key="1">
    <citation type="journal article" date="2018" name="Int. J. Syst. Evol. Microbiol.">
        <title>Carboxylicivirga sediminis sp. nov., isolated from coastal sediment.</title>
        <authorList>
            <person name="Wang F.Q."/>
            <person name="Ren L.H."/>
            <person name="Zou R.J."/>
            <person name="Sun Y.Z."/>
            <person name="Liu X.J."/>
            <person name="Jiang F."/>
            <person name="Liu L.J."/>
        </authorList>
    </citation>
    <scope>NUCLEOTIDE SEQUENCE</scope>
    <source>
        <strain evidence="4">JR1</strain>
    </source>
</reference>
<dbReference type="PROSITE" id="PS50930">
    <property type="entry name" value="HTH_LYTTR"/>
    <property type="match status" value="1"/>
</dbReference>
<dbReference type="SUPFAM" id="SSF52172">
    <property type="entry name" value="CheY-like"/>
    <property type="match status" value="1"/>
</dbReference>
<reference evidence="4" key="2">
    <citation type="submission" date="2021-04" db="EMBL/GenBank/DDBJ databases">
        <authorList>
            <person name="Zhang T."/>
            <person name="Zhang Y."/>
            <person name="Lu D."/>
            <person name="Zuo D."/>
            <person name="Du Z."/>
        </authorList>
    </citation>
    <scope>NUCLEOTIDE SEQUENCE</scope>
    <source>
        <strain evidence="4">JR1</strain>
    </source>
</reference>
<feature type="domain" description="HTH LytTR-type" evidence="3">
    <location>
        <begin position="140"/>
        <end position="208"/>
    </location>
</feature>
<name>A0A941ITY1_9BACT</name>
<evidence type="ECO:0000256" key="1">
    <source>
        <dbReference type="PROSITE-ProRule" id="PRU00169"/>
    </source>
</evidence>
<feature type="domain" description="Response regulatory" evidence="2">
    <location>
        <begin position="4"/>
        <end position="115"/>
    </location>
</feature>
<evidence type="ECO:0000259" key="3">
    <source>
        <dbReference type="PROSITE" id="PS50930"/>
    </source>
</evidence>
<dbReference type="InterPro" id="IPR007492">
    <property type="entry name" value="LytTR_DNA-bd_dom"/>
</dbReference>
<comment type="caution">
    <text evidence="4">The sequence shown here is derived from an EMBL/GenBank/DDBJ whole genome shotgun (WGS) entry which is preliminary data.</text>
</comment>
<sequence>MKVRCIIIDDEFPARELLQSFITKFAHLELVGSFKSPLEAMAVLQNDDIDLMFLDIQMPDITGIDFLKTLTKKPLVVFTTAYEEYAVEGYKLDVLDYLVKPFSFERFMHTINKVGDRLSYKHVVNDFQALSPKEETKNFMMVKADHKIYRVKFKDILYIEGLREYVTFFCTNEKIVSLESLRNLEQQLEKHGFMRVHKSYIVNIERIVAFYGNQLKLDNVQKYIPIGKSFKEVVNKRLVNS</sequence>
<evidence type="ECO:0000313" key="4">
    <source>
        <dbReference type="EMBL" id="MBR8534526.1"/>
    </source>
</evidence>
<dbReference type="PANTHER" id="PTHR37299:SF1">
    <property type="entry name" value="STAGE 0 SPORULATION PROTEIN A HOMOLOG"/>
    <property type="match status" value="1"/>
</dbReference>
<feature type="modified residue" description="4-aspartylphosphate" evidence="1">
    <location>
        <position position="55"/>
    </location>
</feature>
<dbReference type="Pfam" id="PF04397">
    <property type="entry name" value="LytTR"/>
    <property type="match status" value="1"/>
</dbReference>
<dbReference type="AlphaFoldDB" id="A0A941ITY1"/>
<keyword evidence="5" id="KW-1185">Reference proteome</keyword>
<evidence type="ECO:0000313" key="5">
    <source>
        <dbReference type="Proteomes" id="UP000679220"/>
    </source>
</evidence>
<gene>
    <name evidence="4" type="ORF">KDU71_03070</name>
</gene>
<dbReference type="GO" id="GO:0000156">
    <property type="term" value="F:phosphorelay response regulator activity"/>
    <property type="evidence" value="ECO:0007669"/>
    <property type="project" value="InterPro"/>
</dbReference>
<dbReference type="InterPro" id="IPR011006">
    <property type="entry name" value="CheY-like_superfamily"/>
</dbReference>
<accession>A0A941ITY1</accession>
<dbReference type="Pfam" id="PF00072">
    <property type="entry name" value="Response_reg"/>
    <property type="match status" value="1"/>
</dbReference>
<evidence type="ECO:0000259" key="2">
    <source>
        <dbReference type="PROSITE" id="PS50110"/>
    </source>
</evidence>
<dbReference type="InterPro" id="IPR001789">
    <property type="entry name" value="Sig_transdc_resp-reg_receiver"/>
</dbReference>
<dbReference type="EMBL" id="JAGTAR010000003">
    <property type="protein sequence ID" value="MBR8534526.1"/>
    <property type="molecule type" value="Genomic_DNA"/>
</dbReference>
<dbReference type="PANTHER" id="PTHR37299">
    <property type="entry name" value="TRANSCRIPTIONAL REGULATOR-RELATED"/>
    <property type="match status" value="1"/>
</dbReference>
<organism evidence="4 5">
    <name type="scientific">Carboxylicivirga sediminis</name>
    <dbReference type="NCBI Taxonomy" id="2006564"/>
    <lineage>
        <taxon>Bacteria</taxon>
        <taxon>Pseudomonadati</taxon>
        <taxon>Bacteroidota</taxon>
        <taxon>Bacteroidia</taxon>
        <taxon>Marinilabiliales</taxon>
        <taxon>Marinilabiliaceae</taxon>
        <taxon>Carboxylicivirga</taxon>
    </lineage>
</organism>
<protein>
    <submittedName>
        <fullName evidence="4">Response regulator transcription factor</fullName>
    </submittedName>
</protein>
<proteinExistence type="predicted"/>
<dbReference type="RefSeq" id="WP_212188432.1">
    <property type="nucleotide sequence ID" value="NZ_JAGTAR010000003.1"/>
</dbReference>
<dbReference type="GO" id="GO:0003677">
    <property type="term" value="F:DNA binding"/>
    <property type="evidence" value="ECO:0007669"/>
    <property type="project" value="InterPro"/>
</dbReference>